<feature type="compositionally biased region" description="Low complexity" evidence="1">
    <location>
        <begin position="392"/>
        <end position="405"/>
    </location>
</feature>
<feature type="region of interest" description="Disordered" evidence="1">
    <location>
        <begin position="365"/>
        <end position="473"/>
    </location>
</feature>
<organism evidence="2 3">
    <name type="scientific">Entomortierella parvispora</name>
    <dbReference type="NCBI Taxonomy" id="205924"/>
    <lineage>
        <taxon>Eukaryota</taxon>
        <taxon>Fungi</taxon>
        <taxon>Fungi incertae sedis</taxon>
        <taxon>Mucoromycota</taxon>
        <taxon>Mortierellomycotina</taxon>
        <taxon>Mortierellomycetes</taxon>
        <taxon>Mortierellales</taxon>
        <taxon>Mortierellaceae</taxon>
        <taxon>Entomortierella</taxon>
    </lineage>
</organism>
<feature type="region of interest" description="Disordered" evidence="1">
    <location>
        <begin position="1"/>
        <end position="23"/>
    </location>
</feature>
<feature type="compositionally biased region" description="Low complexity" evidence="1">
    <location>
        <begin position="365"/>
        <end position="379"/>
    </location>
</feature>
<protein>
    <submittedName>
        <fullName evidence="2">Uncharacterized protein</fullName>
    </submittedName>
</protein>
<dbReference type="OrthoDB" id="2424760at2759"/>
<keyword evidence="3" id="KW-1185">Reference proteome</keyword>
<proteinExistence type="predicted"/>
<feature type="region of interest" description="Disordered" evidence="1">
    <location>
        <begin position="178"/>
        <end position="212"/>
    </location>
</feature>
<evidence type="ECO:0000313" key="2">
    <source>
        <dbReference type="EMBL" id="GJJ72823.1"/>
    </source>
</evidence>
<reference evidence="2" key="2">
    <citation type="journal article" date="2022" name="Microbiol. Resour. Announc.">
        <title>Whole-Genome Sequence of Entomortierella parvispora E1425, a Mucoromycotan Fungus Associated with Burkholderiaceae-Related Endosymbiotic Bacteria.</title>
        <authorList>
            <person name="Herlambang A."/>
            <person name="Guo Y."/>
            <person name="Takashima Y."/>
            <person name="Narisawa K."/>
            <person name="Ohta H."/>
            <person name="Nishizawa T."/>
        </authorList>
    </citation>
    <scope>NUCLEOTIDE SEQUENCE</scope>
    <source>
        <strain evidence="2">E1425</strain>
    </source>
</reference>
<reference evidence="2" key="1">
    <citation type="submission" date="2021-11" db="EMBL/GenBank/DDBJ databases">
        <authorList>
            <person name="Herlambang A."/>
            <person name="Guo Y."/>
            <person name="Takashima Y."/>
            <person name="Nishizawa T."/>
        </authorList>
    </citation>
    <scope>NUCLEOTIDE SEQUENCE</scope>
    <source>
        <strain evidence="2">E1425</strain>
    </source>
</reference>
<sequence>MSAYKQRTSYHHHRQRDDHSSDLRDEDFTQEHHASVAHASATTQPPATVAISTSATTIAMASSSISPSSATPRDIHPSFATSSTTATFPHHLHHLHASTASSGLFQSLSHVGSSYHTAAEDEQEIVIVIENNPADLEWTPVRNSVSVARAKQRQQQYRERQQERTREWQSLLNQHYRPTTPTTATATNSQQQQPSQGSYSSSSSSWVAAGSPRQGLVGVGNSHRIVSYDGSNTQYSGISGKSEHEELLLPPGDTHHEIIPGSGPRAPLALRLHPGSSGARAVPTMVMVPTTPSAATEEQLSSGFSDLMTSDGLESLGGGSEDLGGWSQAEDEADELDEDEGEVLSFTLSTASPMLQRHRLSFPNAASPSVLPSAPSTAAGSADFSTQRPPVSARSRSSSSATSLSQLPRPSFAAVPSTSNSRTYPLRPQDTHSRTPSSLSDGLQNQMPLHDGSGNFVDLMEGHPPPLEHRSSSQTIDLLSDLDDSSLDLDLDWESSSSHESSLLRTYQQPLNASFTLRRRISSSEFKTVIQNIADLQHQSAMLPHQNLNPSGSHNNLSSSSHSQGILSSPLSLSRLQWRPTQNVGLPGSLQDSSRPRFTYLYSGSRRPIFNIYEDEMENMADMMYEMPARLGWVEAFQTALMALEPCESSPYSLEGDKWHPVKVLTALSADADRSESDGVPKEQPQPAASQGQGTSHHMDKDDGNKEALRQIRENMNATTMEAMQKLQQNGRRRTAGRPIASQGHPYRHHYRGPSFDPMQVDFSPTVRTQEQDSGLDREGDGGLISQSTGTSTSHRMLDSNLWAVVLSTLRRFRDHVQSNFLFDTYEYEDEDLGVQRSTSSTSRARLTRENLAQFRSGPTTRSTSSSVSSYSNRGSGVRRVNSDCGMESLRDHLYSHSTYPHRQLEPRLVE</sequence>
<evidence type="ECO:0000313" key="3">
    <source>
        <dbReference type="Proteomes" id="UP000827284"/>
    </source>
</evidence>
<dbReference type="Proteomes" id="UP000827284">
    <property type="component" value="Unassembled WGS sequence"/>
</dbReference>
<feature type="compositionally biased region" description="Basic and acidic residues" evidence="1">
    <location>
        <begin position="672"/>
        <end position="681"/>
    </location>
</feature>
<feature type="region of interest" description="Disordered" evidence="1">
    <location>
        <begin position="725"/>
        <end position="794"/>
    </location>
</feature>
<feature type="compositionally biased region" description="Polar residues" evidence="1">
    <location>
        <begin position="687"/>
        <end position="696"/>
    </location>
</feature>
<dbReference type="EMBL" id="BQFW01000007">
    <property type="protein sequence ID" value="GJJ72823.1"/>
    <property type="molecule type" value="Genomic_DNA"/>
</dbReference>
<feature type="region of interest" description="Disordered" evidence="1">
    <location>
        <begin position="672"/>
        <end position="704"/>
    </location>
</feature>
<feature type="compositionally biased region" description="Low complexity" evidence="1">
    <location>
        <begin position="856"/>
        <end position="880"/>
    </location>
</feature>
<feature type="compositionally biased region" description="Acidic residues" evidence="1">
    <location>
        <begin position="329"/>
        <end position="341"/>
    </location>
</feature>
<feature type="region of interest" description="Disordered" evidence="1">
    <location>
        <begin position="146"/>
        <end position="166"/>
    </location>
</feature>
<dbReference type="AlphaFoldDB" id="A0A9P3HAC4"/>
<feature type="compositionally biased region" description="Polar residues" evidence="1">
    <location>
        <begin position="785"/>
        <end position="794"/>
    </location>
</feature>
<name>A0A9P3HAC4_9FUNG</name>
<feature type="compositionally biased region" description="Low complexity" evidence="1">
    <location>
        <begin position="547"/>
        <end position="566"/>
    </location>
</feature>
<feature type="compositionally biased region" description="Polar residues" evidence="1">
    <location>
        <begin position="434"/>
        <end position="447"/>
    </location>
</feature>
<feature type="compositionally biased region" description="Basic and acidic residues" evidence="1">
    <location>
        <begin position="156"/>
        <end position="166"/>
    </location>
</feature>
<accession>A0A9P3HAC4</accession>
<evidence type="ECO:0000256" key="1">
    <source>
        <dbReference type="SAM" id="MobiDB-lite"/>
    </source>
</evidence>
<feature type="region of interest" description="Disordered" evidence="1">
    <location>
        <begin position="835"/>
        <end position="883"/>
    </location>
</feature>
<gene>
    <name evidence="2" type="ORF">EMPS_05181</name>
</gene>
<feature type="region of interest" description="Disordered" evidence="1">
    <location>
        <begin position="545"/>
        <end position="566"/>
    </location>
</feature>
<comment type="caution">
    <text evidence="2">The sequence shown here is derived from an EMBL/GenBank/DDBJ whole genome shotgun (WGS) entry which is preliminary data.</text>
</comment>
<feature type="region of interest" description="Disordered" evidence="1">
    <location>
        <begin position="307"/>
        <end position="341"/>
    </location>
</feature>